<comment type="catalytic activity">
    <reaction evidence="1">
        <text>ATP + protein L-histidine = ADP + protein N-phospho-L-histidine.</text>
        <dbReference type="EC" id="2.7.13.3"/>
    </reaction>
</comment>
<reference evidence="12" key="3">
    <citation type="submission" date="2018-08" db="EMBL/GenBank/DDBJ databases">
        <title>Streptococcus chenjunshii sp. nov., isolated from stools sample of the Tibetan antelope in the Qinghai-Tibet plateau, China.</title>
        <authorList>
            <person name="Tian Z."/>
        </authorList>
    </citation>
    <scope>NUCLEOTIDE SEQUENCE [LARGE SCALE GENOMIC DNA]</scope>
    <source>
        <strain evidence="12">Z15</strain>
    </source>
</reference>
<dbReference type="Pfam" id="PF02518">
    <property type="entry name" value="HATPase_c"/>
    <property type="match status" value="1"/>
</dbReference>
<feature type="domain" description="Signal transduction histidine kinase subgroup 3 dimerisation and phosphoacceptor" evidence="8">
    <location>
        <begin position="176"/>
        <end position="240"/>
    </location>
</feature>
<dbReference type="PANTHER" id="PTHR24421:SF63">
    <property type="entry name" value="SENSOR HISTIDINE KINASE DESK"/>
    <property type="match status" value="1"/>
</dbReference>
<dbReference type="Proteomes" id="UP000262901">
    <property type="component" value="Unassembled WGS sequence"/>
</dbReference>
<protein>
    <recommendedName>
        <fullName evidence="2">histidine kinase</fullName>
        <ecNumber evidence="2">2.7.13.3</ecNumber>
    </recommendedName>
</protein>
<dbReference type="Gene3D" id="1.20.5.1930">
    <property type="match status" value="1"/>
</dbReference>
<evidence type="ECO:0000256" key="1">
    <source>
        <dbReference type="ARBA" id="ARBA00000085"/>
    </source>
</evidence>
<dbReference type="Proteomes" id="UP000264056">
    <property type="component" value="Unassembled WGS sequence"/>
</dbReference>
<dbReference type="RefSeq" id="WP_116877895.1">
    <property type="nucleotide sequence ID" value="NZ_CP031733.1"/>
</dbReference>
<organism evidence="11 13">
    <name type="scientific">Streptococcus chenjunshii</name>
    <dbReference type="NCBI Taxonomy" id="2173853"/>
    <lineage>
        <taxon>Bacteria</taxon>
        <taxon>Bacillati</taxon>
        <taxon>Bacillota</taxon>
        <taxon>Bacilli</taxon>
        <taxon>Lactobacillales</taxon>
        <taxon>Streptococcaceae</taxon>
        <taxon>Streptococcus</taxon>
    </lineage>
</organism>
<evidence type="ECO:0000313" key="12">
    <source>
        <dbReference type="Proteomes" id="UP000246115"/>
    </source>
</evidence>
<name>A0A372KMD5_9STRE</name>
<feature type="domain" description="Histidine kinase/HSP90-like ATPase" evidence="7">
    <location>
        <begin position="280"/>
        <end position="326"/>
    </location>
</feature>
<evidence type="ECO:0000256" key="6">
    <source>
        <dbReference type="SAM" id="Phobius"/>
    </source>
</evidence>
<keyword evidence="6" id="KW-0812">Transmembrane</keyword>
<reference evidence="9" key="4">
    <citation type="journal article" date="2019" name="Int. J. Syst. Evol. Microbiol.">
        <title>Streptococcus chenjunshii sp. nov. isolated from feces of Tibetan antelopes.</title>
        <authorList>
            <person name="Tian Z."/>
            <person name="Lu S."/>
            <person name="Jin D."/>
            <person name="Yang J."/>
            <person name="Pu J."/>
            <person name="Lai X.H."/>
            <person name="Bai X.N."/>
            <person name="Wu X.M."/>
            <person name="Li J."/>
            <person name="Wang S."/>
            <person name="Xu J."/>
        </authorList>
    </citation>
    <scope>NUCLEOTIDE SEQUENCE</scope>
    <source>
        <strain evidence="9">Z15</strain>
    </source>
</reference>
<keyword evidence="4 11" id="KW-0418">Kinase</keyword>
<dbReference type="GO" id="GO:0046983">
    <property type="term" value="F:protein dimerization activity"/>
    <property type="evidence" value="ECO:0007669"/>
    <property type="project" value="InterPro"/>
</dbReference>
<dbReference type="Proteomes" id="UP000246115">
    <property type="component" value="Chromosome"/>
</dbReference>
<evidence type="ECO:0000313" key="13">
    <source>
        <dbReference type="Proteomes" id="UP000262901"/>
    </source>
</evidence>
<proteinExistence type="predicted"/>
<dbReference type="GO" id="GO:0016020">
    <property type="term" value="C:membrane"/>
    <property type="evidence" value="ECO:0007669"/>
    <property type="project" value="InterPro"/>
</dbReference>
<dbReference type="OrthoDB" id="9797605at2"/>
<dbReference type="Pfam" id="PF07730">
    <property type="entry name" value="HisKA_3"/>
    <property type="match status" value="1"/>
</dbReference>
<feature type="transmembrane region" description="Helical" evidence="6">
    <location>
        <begin position="108"/>
        <end position="125"/>
    </location>
</feature>
<dbReference type="EC" id="2.7.13.3" evidence="2"/>
<accession>A0A372KMD5</accession>
<dbReference type="KEGG" id="schj:DDV21_003395"/>
<dbReference type="InterPro" id="IPR036890">
    <property type="entry name" value="HATPase_C_sf"/>
</dbReference>
<evidence type="ECO:0000256" key="3">
    <source>
        <dbReference type="ARBA" id="ARBA00022679"/>
    </source>
</evidence>
<dbReference type="AlphaFoldDB" id="A0A372KMD5"/>
<dbReference type="InterPro" id="IPR003594">
    <property type="entry name" value="HATPase_dom"/>
</dbReference>
<keyword evidence="3" id="KW-0808">Transferase</keyword>
<keyword evidence="6" id="KW-1133">Transmembrane helix</keyword>
<dbReference type="EMBL" id="QVQZ01000007">
    <property type="protein sequence ID" value="RFU53439.1"/>
    <property type="molecule type" value="Genomic_DNA"/>
</dbReference>
<dbReference type="InterPro" id="IPR050482">
    <property type="entry name" value="Sensor_HK_TwoCompSys"/>
</dbReference>
<evidence type="ECO:0000259" key="7">
    <source>
        <dbReference type="Pfam" id="PF02518"/>
    </source>
</evidence>
<dbReference type="EMBL" id="CP031733">
    <property type="protein sequence ID" value="AXQ78187.1"/>
    <property type="molecule type" value="Genomic_DNA"/>
</dbReference>
<gene>
    <name evidence="9" type="ORF">DDV21_003395</name>
    <name evidence="10" type="ORF">DDV22_06115</name>
    <name evidence="11" type="ORF">DDV23_04370</name>
</gene>
<keyword evidence="6" id="KW-0472">Membrane</keyword>
<reference evidence="10 14" key="1">
    <citation type="submission" date="2018-08" db="EMBL/GenBank/DDBJ databases">
        <title>Draft genome of Streptococcus sp .nov. Z2.</title>
        <authorList>
            <person name="Tian Z."/>
        </authorList>
    </citation>
    <scope>NUCLEOTIDE SEQUENCE [LARGE SCALE GENOMIC DNA]</scope>
    <source>
        <strain evidence="10 14">Z2</strain>
    </source>
</reference>
<feature type="transmembrane region" description="Helical" evidence="6">
    <location>
        <begin position="64"/>
        <end position="88"/>
    </location>
</feature>
<dbReference type="CDD" id="cd16917">
    <property type="entry name" value="HATPase_UhpB-NarQ-NarX-like"/>
    <property type="match status" value="1"/>
</dbReference>
<dbReference type="Gene3D" id="3.30.565.10">
    <property type="entry name" value="Histidine kinase-like ATPase, C-terminal domain"/>
    <property type="match status" value="1"/>
</dbReference>
<keyword evidence="5" id="KW-0902">Two-component regulatory system</keyword>
<evidence type="ECO:0000256" key="5">
    <source>
        <dbReference type="ARBA" id="ARBA00023012"/>
    </source>
</evidence>
<feature type="transmembrane region" description="Helical" evidence="6">
    <location>
        <begin position="34"/>
        <end position="52"/>
    </location>
</feature>
<evidence type="ECO:0000313" key="14">
    <source>
        <dbReference type="Proteomes" id="UP000264056"/>
    </source>
</evidence>
<reference evidence="11 13" key="2">
    <citation type="submission" date="2018-08" db="EMBL/GenBank/DDBJ databases">
        <title>Draft genome of Streptococcus sp. nov. Z1.</title>
        <authorList>
            <person name="Tian Z."/>
        </authorList>
    </citation>
    <scope>NUCLEOTIDE SEQUENCE [LARGE SCALE GENOMIC DNA]</scope>
    <source>
        <strain evidence="11">Z1</strain>
        <strain evidence="13">Z1(2018)</strain>
    </source>
</reference>
<evidence type="ECO:0000256" key="4">
    <source>
        <dbReference type="ARBA" id="ARBA00022777"/>
    </source>
</evidence>
<dbReference type="EMBL" id="QVQY01000013">
    <property type="protein sequence ID" value="RFU50942.1"/>
    <property type="molecule type" value="Genomic_DNA"/>
</dbReference>
<feature type="transmembrane region" description="Helical" evidence="6">
    <location>
        <begin position="10"/>
        <end position="28"/>
    </location>
</feature>
<dbReference type="GO" id="GO:0000155">
    <property type="term" value="F:phosphorelay sensor kinase activity"/>
    <property type="evidence" value="ECO:0007669"/>
    <property type="project" value="InterPro"/>
</dbReference>
<dbReference type="SUPFAM" id="SSF55874">
    <property type="entry name" value="ATPase domain of HSP90 chaperone/DNA topoisomerase II/histidine kinase"/>
    <property type="match status" value="1"/>
</dbReference>
<feature type="transmembrane region" description="Helical" evidence="6">
    <location>
        <begin position="132"/>
        <end position="148"/>
    </location>
</feature>
<keyword evidence="14" id="KW-1185">Reference proteome</keyword>
<evidence type="ECO:0000259" key="8">
    <source>
        <dbReference type="Pfam" id="PF07730"/>
    </source>
</evidence>
<accession>A0A346NAZ2</accession>
<dbReference type="InterPro" id="IPR011712">
    <property type="entry name" value="Sig_transdc_His_kin_sub3_dim/P"/>
</dbReference>
<evidence type="ECO:0000256" key="2">
    <source>
        <dbReference type="ARBA" id="ARBA00012438"/>
    </source>
</evidence>
<dbReference type="PANTHER" id="PTHR24421">
    <property type="entry name" value="NITRATE/NITRITE SENSOR PROTEIN NARX-RELATED"/>
    <property type="match status" value="1"/>
</dbReference>
<evidence type="ECO:0000313" key="9">
    <source>
        <dbReference type="EMBL" id="AXQ78187.1"/>
    </source>
</evidence>
<evidence type="ECO:0000313" key="10">
    <source>
        <dbReference type="EMBL" id="RFU50942.1"/>
    </source>
</evidence>
<sequence>MFHGYRKNDILFYAALIFLVYPLGGVFWFNYPLWTVPFTFVFALSYIALIHIKDVYRKTIAALWFCTMAYIALMTCFLVEPSMMWYFFFQSNLLIWRFRDSIKSYRSMTFLFEIFGVSLYCFLQVSNSIGRIVIIVIPAFILILHYSQNRIRFESDLQTEVYRQNQYINLLTAENERSRIGRDLHDTLGHTFAMMTLKTELALRQLEQTKLEAVRKELTELHQISKDSMKEVRSLVDNLKYRTVEEELSVITEMFSFSDIDLTIDQRLNLQTLTPIIQSSITMILRELTTNVIKHAERARHCQIKLRKHQDAIVVEVSDDGCGFDRLTGQELRSIRERLQFVKGEAKIVSSQNPTVIRVSFEESNTKL</sequence>
<evidence type="ECO:0000313" key="11">
    <source>
        <dbReference type="EMBL" id="RFU53439.1"/>
    </source>
</evidence>